<reference evidence="1" key="1">
    <citation type="journal article" date="2021" name="Proc. Natl. Acad. Sci. U.S.A.">
        <title>A Catalog of Tens of Thousands of Viruses from Human Metagenomes Reveals Hidden Associations with Chronic Diseases.</title>
        <authorList>
            <person name="Tisza M.J."/>
            <person name="Buck C.B."/>
        </authorList>
    </citation>
    <scope>NUCLEOTIDE SEQUENCE</scope>
    <source>
        <strain evidence="1">CtbLB3</strain>
    </source>
</reference>
<protein>
    <submittedName>
        <fullName evidence="1">Uncharacterized protein</fullName>
    </submittedName>
</protein>
<dbReference type="EMBL" id="BK015460">
    <property type="protein sequence ID" value="DAE07978.1"/>
    <property type="molecule type" value="Genomic_DNA"/>
</dbReference>
<accession>A0A8S5PM61</accession>
<evidence type="ECO:0000313" key="1">
    <source>
        <dbReference type="EMBL" id="DAE07978.1"/>
    </source>
</evidence>
<sequence length="37" mass="4592">MFLYPIVFKQNKVFTRRKKTALWGRRWAQLVDCLMFV</sequence>
<name>A0A8S5PM61_9CAUD</name>
<organism evidence="1">
    <name type="scientific">Siphoviridae sp. ctbLB3</name>
    <dbReference type="NCBI Taxonomy" id="2825565"/>
    <lineage>
        <taxon>Viruses</taxon>
        <taxon>Duplodnaviria</taxon>
        <taxon>Heunggongvirae</taxon>
        <taxon>Uroviricota</taxon>
        <taxon>Caudoviricetes</taxon>
    </lineage>
</organism>
<proteinExistence type="predicted"/>